<dbReference type="AlphaFoldDB" id="A0A7X0T4U4"/>
<dbReference type="Pfam" id="PF01636">
    <property type="entry name" value="APH"/>
    <property type="match status" value="1"/>
</dbReference>
<protein>
    <submittedName>
        <fullName evidence="2">Phosphotransferase</fullName>
    </submittedName>
</protein>
<dbReference type="CDD" id="cd05120">
    <property type="entry name" value="APH_ChoK_like"/>
    <property type="match status" value="1"/>
</dbReference>
<dbReference type="Gene3D" id="3.90.1200.10">
    <property type="match status" value="1"/>
</dbReference>
<reference evidence="2 4" key="1">
    <citation type="submission" date="2020-03" db="EMBL/GenBank/DDBJ databases">
        <title>Soil Listeria distribution.</title>
        <authorList>
            <person name="Liao J."/>
            <person name="Wiedmann M."/>
        </authorList>
    </citation>
    <scope>NUCLEOTIDE SEQUENCE [LARGE SCALE GENOMIC DNA]</scope>
    <source>
        <strain evidence="2 4">FSL L7-1829</strain>
    </source>
</reference>
<dbReference type="EMBL" id="JAAROP010000001">
    <property type="protein sequence ID" value="MBC1321396.1"/>
    <property type="molecule type" value="Genomic_DNA"/>
</dbReference>
<accession>A0A7X0T4U4</accession>
<organism evidence="2 4">
    <name type="scientific">Listeria welshimeri</name>
    <dbReference type="NCBI Taxonomy" id="1643"/>
    <lineage>
        <taxon>Bacteria</taxon>
        <taxon>Bacillati</taxon>
        <taxon>Bacillota</taxon>
        <taxon>Bacilli</taxon>
        <taxon>Bacillales</taxon>
        <taxon>Listeriaceae</taxon>
        <taxon>Listeria</taxon>
    </lineage>
</organism>
<dbReference type="Proteomes" id="UP000522007">
    <property type="component" value="Unassembled WGS sequence"/>
</dbReference>
<dbReference type="InterPro" id="IPR002575">
    <property type="entry name" value="Aminoglycoside_PTrfase"/>
</dbReference>
<keyword evidence="2" id="KW-0808">Transferase</keyword>
<dbReference type="PANTHER" id="PTHR41283">
    <property type="entry name" value="AMINOGLYCOSIDE PHOSPHOTRANSFERASE"/>
    <property type="match status" value="1"/>
</dbReference>
<dbReference type="EMBL" id="JAAROP010000001">
    <property type="protein sequence ID" value="MBC1321967.1"/>
    <property type="molecule type" value="Genomic_DNA"/>
</dbReference>
<gene>
    <name evidence="2" type="ORF">HB853_00440</name>
    <name evidence="3" type="ORF">HB853_03305</name>
</gene>
<evidence type="ECO:0000313" key="3">
    <source>
        <dbReference type="EMBL" id="MBC1321967.1"/>
    </source>
</evidence>
<dbReference type="InterPro" id="IPR011009">
    <property type="entry name" value="Kinase-like_dom_sf"/>
</dbReference>
<name>A0A7X0T4U4_LISWE</name>
<proteinExistence type="predicted"/>
<evidence type="ECO:0000313" key="4">
    <source>
        <dbReference type="Proteomes" id="UP000522007"/>
    </source>
</evidence>
<sequence>MDVGKLRLLHNAKAIHEIKKGFSVDRKYQVDKKYLVRVFPKELLLERKKEFELLQALHSIVPYVPQAFEFGYFNGEGYMIIAFLNGVDGEFGMDDLSDLEQFEAGFLAGEVLRKMHALPLEVPKMNWFDFQTAKHKQKSVELEELNLRLPFLMEADRFINDNIARLKDRPICLQHGDFHPANIILNHKKFAGIIDFNRLEFGDPLVDLAKIGFFTTEVSVPFAQGNMLGYIKEQEIAGFWELYALYTAMHIVAAVSWAARDTSRNLEKIISYAAKTAVSHANFQQVIPNWMHEEELKWLIKK</sequence>
<evidence type="ECO:0000313" key="2">
    <source>
        <dbReference type="EMBL" id="MBC1321396.1"/>
    </source>
</evidence>
<dbReference type="GO" id="GO:0016740">
    <property type="term" value="F:transferase activity"/>
    <property type="evidence" value="ECO:0007669"/>
    <property type="project" value="UniProtKB-KW"/>
</dbReference>
<comment type="caution">
    <text evidence="2">The sequence shown here is derived from an EMBL/GenBank/DDBJ whole genome shotgun (WGS) entry which is preliminary data.</text>
</comment>
<dbReference type="SUPFAM" id="SSF56112">
    <property type="entry name" value="Protein kinase-like (PK-like)"/>
    <property type="match status" value="1"/>
</dbReference>
<evidence type="ECO:0000259" key="1">
    <source>
        <dbReference type="Pfam" id="PF01636"/>
    </source>
</evidence>
<dbReference type="PANTHER" id="PTHR41283:SF1">
    <property type="entry name" value="AMINOGLYCOSIDE PHOSPHOTRANSFERASE DOMAIN-CONTAINING PROTEIN"/>
    <property type="match status" value="1"/>
</dbReference>
<feature type="domain" description="Aminoglycoside phosphotransferase" evidence="1">
    <location>
        <begin position="16"/>
        <end position="231"/>
    </location>
</feature>